<name>A0A177A851_9PEZI</name>
<reference evidence="1" key="1">
    <citation type="submission" date="2016-03" db="EMBL/GenBank/DDBJ databases">
        <title>Updated assembly of Pseudogymnoascus destructans, the fungus causing white-nose syndrome of bats.</title>
        <authorList>
            <person name="Palmer J.M."/>
            <person name="Drees K.P."/>
            <person name="Foster J.T."/>
            <person name="Lindner D.L."/>
        </authorList>
    </citation>
    <scope>NUCLEOTIDE SEQUENCE [LARGE SCALE GENOMIC DNA]</scope>
    <source>
        <strain evidence="1">20631-21</strain>
    </source>
</reference>
<gene>
    <name evidence="1" type="ORF">VC83_05613</name>
</gene>
<organism evidence="1">
    <name type="scientific">Pseudogymnoascus destructans</name>
    <dbReference type="NCBI Taxonomy" id="655981"/>
    <lineage>
        <taxon>Eukaryota</taxon>
        <taxon>Fungi</taxon>
        <taxon>Dikarya</taxon>
        <taxon>Ascomycota</taxon>
        <taxon>Pezizomycotina</taxon>
        <taxon>Leotiomycetes</taxon>
        <taxon>Thelebolales</taxon>
        <taxon>Thelebolaceae</taxon>
        <taxon>Pseudogymnoascus</taxon>
    </lineage>
</organism>
<dbReference type="EMBL" id="KV441399">
    <property type="protein sequence ID" value="OAF57612.1"/>
    <property type="molecule type" value="Genomic_DNA"/>
</dbReference>
<dbReference type="OrthoDB" id="3766406at2759"/>
<evidence type="ECO:0000313" key="1">
    <source>
        <dbReference type="EMBL" id="OAF57612.1"/>
    </source>
</evidence>
<dbReference type="Proteomes" id="UP000077154">
    <property type="component" value="Unassembled WGS sequence"/>
</dbReference>
<proteinExistence type="predicted"/>
<dbReference type="GeneID" id="36288678"/>
<dbReference type="RefSeq" id="XP_024322900.1">
    <property type="nucleotide sequence ID" value="XM_024469231.1"/>
</dbReference>
<accession>A0A177A851</accession>
<dbReference type="AlphaFoldDB" id="A0A177A851"/>
<sequence length="166" mass="18629">MVMKRHRQGLDYSSLIKPLSYNVWSWVGPDEIKASARIVDGSLLLRQQHVLLVHPNSDFFVHPRHHHDLPARRAAPVDVDRTPTAVECECCAHQGEMDEGNWSGMIICCDCATEFGIGQEGKVFVVTRWKDLGEGRDGNDPVWRAHLMEPWLGGGSGRRAGGRTIY</sequence>
<protein>
    <submittedName>
        <fullName evidence="1">Uncharacterized protein</fullName>
    </submittedName>
</protein>
<dbReference type="VEuPathDB" id="FungiDB:GMDG_08592"/>